<dbReference type="Pfam" id="PF02263">
    <property type="entry name" value="GBP"/>
    <property type="match status" value="1"/>
</dbReference>
<dbReference type="PANTHER" id="PTHR10751">
    <property type="entry name" value="GUANYLATE BINDING PROTEIN"/>
    <property type="match status" value="1"/>
</dbReference>
<dbReference type="Gene3D" id="3.40.50.300">
    <property type="entry name" value="P-loop containing nucleotide triphosphate hydrolases"/>
    <property type="match status" value="1"/>
</dbReference>
<evidence type="ECO:0000256" key="2">
    <source>
        <dbReference type="SAM" id="MobiDB-lite"/>
    </source>
</evidence>
<keyword evidence="1" id="KW-0175">Coiled coil</keyword>
<keyword evidence="5" id="KW-1185">Reference proteome</keyword>
<dbReference type="AlphaFoldDB" id="A0A1W0A115"/>
<dbReference type="GO" id="GO:0003924">
    <property type="term" value="F:GTPase activity"/>
    <property type="evidence" value="ECO:0007669"/>
    <property type="project" value="InterPro"/>
</dbReference>
<dbReference type="Proteomes" id="UP000243217">
    <property type="component" value="Unassembled WGS sequence"/>
</dbReference>
<reference evidence="4 5" key="1">
    <citation type="journal article" date="2014" name="Genome Biol. Evol.">
        <title>The secreted proteins of Achlya hypogyna and Thraustotheca clavata identify the ancestral oomycete secretome and reveal gene acquisitions by horizontal gene transfer.</title>
        <authorList>
            <person name="Misner I."/>
            <person name="Blouin N."/>
            <person name="Leonard G."/>
            <person name="Richards T.A."/>
            <person name="Lane C.E."/>
        </authorList>
    </citation>
    <scope>NUCLEOTIDE SEQUENCE [LARGE SCALE GENOMIC DNA]</scope>
    <source>
        <strain evidence="4 5">ATCC 34112</strain>
    </source>
</reference>
<evidence type="ECO:0000259" key="3">
    <source>
        <dbReference type="Pfam" id="PF02263"/>
    </source>
</evidence>
<accession>A0A1W0A115</accession>
<feature type="domain" description="Guanylate-binding protein N-terminal" evidence="3">
    <location>
        <begin position="102"/>
        <end position="256"/>
    </location>
</feature>
<proteinExistence type="predicted"/>
<protein>
    <recommendedName>
        <fullName evidence="3">Guanylate-binding protein N-terminal domain-containing protein</fullName>
    </recommendedName>
</protein>
<evidence type="ECO:0000256" key="1">
    <source>
        <dbReference type="SAM" id="Coils"/>
    </source>
</evidence>
<name>A0A1W0A115_9STRA</name>
<comment type="caution">
    <text evidence="4">The sequence shown here is derived from an EMBL/GenBank/DDBJ whole genome shotgun (WGS) entry which is preliminary data.</text>
</comment>
<dbReference type="Gene3D" id="1.20.1000.10">
    <property type="entry name" value="Guanylate-binding protein, C-terminal domain"/>
    <property type="match status" value="1"/>
</dbReference>
<evidence type="ECO:0000313" key="5">
    <source>
        <dbReference type="Proteomes" id="UP000243217"/>
    </source>
</evidence>
<feature type="region of interest" description="Disordered" evidence="2">
    <location>
        <begin position="754"/>
        <end position="777"/>
    </location>
</feature>
<dbReference type="InterPro" id="IPR015894">
    <property type="entry name" value="Guanylate-bd_N"/>
</dbReference>
<dbReference type="GO" id="GO:0005525">
    <property type="term" value="F:GTP binding"/>
    <property type="evidence" value="ECO:0007669"/>
    <property type="project" value="InterPro"/>
</dbReference>
<sequence length="777" mass="86905">MRVLIWKDENGLVVDENAVQEYGFHASMSHVRVVGVLNGDGPADVSVSPFKEHQLMLHTMNSNLVAMEMENHGKKAVLWMHLEEDSNVVVLAANNEKQGRLLLLLLSSVLLYSQDSELNFDKLRWITELPTQLKIRSNQDEAGVLKDLPNILPKFVWVARNSKVKWLAIPGSPTKKTPIEYFDGLFAPESGFSEAVMQSNAFKTYFTTFFGQRDCMMLSRAIEANSGIELTYNTSRDVLRPDYVAAVDKVYSRYVSSNAGEDTVPAKQVAGNTIGPTQFRILLNYYVDTLNEQQIPIIQHASTRMLQVTCEEGISKAVEKYTETFKTIVPPATDSPTAAIPSSRVLLMAHLQSLHAASIEVYNLSQQIPSTNNAAQTMLKDQIQAMQAKLEAAYTEASSCNAELSRETCEALLGTLKPLSLTETTEQLSKRPHEEFPDGLQATLLGFKSNLQTSLAEYKAGSTARNRQGSSNSAYDPEAGLGCAMYSSLQVYLSEHILGSVVEWGKQVLDIFEKHMAAAMEEKSALEEELAELTAADAASYSNTSDRRKEFEQELSSRTEQLSSLKSTMTAELEDKRMELERLLLDLKGVTSKHEARVASAEKEIDRIKNKTLVVEEQAMLERQKREALVQGAATEILNLESNFHNEQKNLYSEQRQALGKVAELERALNSKKTSHLQSLFDLETTCTKKMEEMKLSHKKDIQDLKVQAKQDIFMLKKAYDSKKSVVQRQLDEVNVLVKQCEDQLALLEPKLNLDGPVPRLDNAPGRSTQDEMCKQS</sequence>
<organism evidence="4 5">
    <name type="scientific">Thraustotheca clavata</name>
    <dbReference type="NCBI Taxonomy" id="74557"/>
    <lineage>
        <taxon>Eukaryota</taxon>
        <taxon>Sar</taxon>
        <taxon>Stramenopiles</taxon>
        <taxon>Oomycota</taxon>
        <taxon>Saprolegniomycetes</taxon>
        <taxon>Saprolegniales</taxon>
        <taxon>Achlyaceae</taxon>
        <taxon>Thraustotheca</taxon>
    </lineage>
</organism>
<feature type="coiled-coil region" evidence="1">
    <location>
        <begin position="509"/>
        <end position="618"/>
    </location>
</feature>
<dbReference type="OrthoDB" id="126732at2759"/>
<dbReference type="EMBL" id="JNBS01000733">
    <property type="protein sequence ID" value="OQS03889.1"/>
    <property type="molecule type" value="Genomic_DNA"/>
</dbReference>
<gene>
    <name evidence="4" type="ORF">THRCLA_03826</name>
</gene>
<dbReference type="InterPro" id="IPR027417">
    <property type="entry name" value="P-loop_NTPase"/>
</dbReference>
<evidence type="ECO:0000313" key="4">
    <source>
        <dbReference type="EMBL" id="OQS03889.1"/>
    </source>
</evidence>